<dbReference type="GeneID" id="5439565"/>
<evidence type="ECO:0000256" key="4">
    <source>
        <dbReference type="PROSITE-ProRule" id="PRU01343"/>
    </source>
</evidence>
<gene>
    <name evidence="7" type="ORF">BCIN_02g01750</name>
</gene>
<keyword evidence="3" id="KW-0862">Zinc</keyword>
<feature type="region of interest" description="Disordered" evidence="5">
    <location>
        <begin position="1"/>
        <end position="52"/>
    </location>
</feature>
<feature type="region of interest" description="Disordered" evidence="5">
    <location>
        <begin position="121"/>
        <end position="147"/>
    </location>
</feature>
<dbReference type="RefSeq" id="XP_024546925.1">
    <property type="nucleotide sequence ID" value="XM_024691155.1"/>
</dbReference>
<keyword evidence="1" id="KW-0479">Metal-binding</keyword>
<reference evidence="7 8" key="3">
    <citation type="journal article" date="2017" name="Mol. Plant Pathol.">
        <title>A gapless genome sequence of the fungus Botrytis cinerea.</title>
        <authorList>
            <person name="Van Kan J.A."/>
            <person name="Stassen J.H."/>
            <person name="Mosbach A."/>
            <person name="Van Der Lee T.A."/>
            <person name="Faino L."/>
            <person name="Farmer A.D."/>
            <person name="Papasotiriou D.G."/>
            <person name="Zhou S."/>
            <person name="Seidl M.F."/>
            <person name="Cottam E."/>
            <person name="Edel D."/>
            <person name="Hahn M."/>
            <person name="Schwartz D.C."/>
            <person name="Dietrich R.A."/>
            <person name="Widdison S."/>
            <person name="Scalliet G."/>
        </authorList>
    </citation>
    <scope>NUCLEOTIDE SEQUENCE [LARGE SCALE GENOMIC DNA]</scope>
    <source>
        <strain evidence="7 8">B05.10</strain>
    </source>
</reference>
<dbReference type="Proteomes" id="UP000001798">
    <property type="component" value="Chromosome 2"/>
</dbReference>
<dbReference type="VEuPathDB" id="FungiDB:Bcin02g01750"/>
<feature type="region of interest" description="Disordered" evidence="5">
    <location>
        <begin position="180"/>
        <end position="257"/>
    </location>
</feature>
<feature type="compositionally biased region" description="Polar residues" evidence="5">
    <location>
        <begin position="219"/>
        <end position="230"/>
    </location>
</feature>
<dbReference type="OrthoDB" id="430051at2759"/>
<evidence type="ECO:0000256" key="3">
    <source>
        <dbReference type="ARBA" id="ARBA00022833"/>
    </source>
</evidence>
<reference evidence="7 8" key="2">
    <citation type="journal article" date="2012" name="Eukaryot. Cell">
        <title>Genome update of Botrytis cinerea strains B05.10 and T4.</title>
        <authorList>
            <person name="Staats M."/>
            <person name="van Kan J.A."/>
        </authorList>
    </citation>
    <scope>NUCLEOTIDE SEQUENCE [LARGE SCALE GENOMIC DNA]</scope>
    <source>
        <strain evidence="7 8">B05.10</strain>
    </source>
</reference>
<keyword evidence="2 4" id="KW-0863">Zinc-finger</keyword>
<dbReference type="EMBL" id="CP009806">
    <property type="protein sequence ID" value="ATZ46823.1"/>
    <property type="molecule type" value="Genomic_DNA"/>
</dbReference>
<dbReference type="PANTHER" id="PTHR33680:SF1">
    <property type="entry name" value="OS05G0489500 PROTEIN"/>
    <property type="match status" value="1"/>
</dbReference>
<organism evidence="7 8">
    <name type="scientific">Botryotinia fuckeliana (strain B05.10)</name>
    <name type="common">Noble rot fungus</name>
    <name type="synonym">Botrytis cinerea</name>
    <dbReference type="NCBI Taxonomy" id="332648"/>
    <lineage>
        <taxon>Eukaryota</taxon>
        <taxon>Fungi</taxon>
        <taxon>Dikarya</taxon>
        <taxon>Ascomycota</taxon>
        <taxon>Pezizomycotina</taxon>
        <taxon>Leotiomycetes</taxon>
        <taxon>Helotiales</taxon>
        <taxon>Sclerotiniaceae</taxon>
        <taxon>Botrytis</taxon>
    </lineage>
</organism>
<feature type="compositionally biased region" description="Polar residues" evidence="5">
    <location>
        <begin position="1"/>
        <end position="10"/>
    </location>
</feature>
<dbReference type="InterPro" id="IPR010666">
    <property type="entry name" value="Znf_GRF"/>
</dbReference>
<feature type="compositionally biased region" description="Low complexity" evidence="5">
    <location>
        <begin position="33"/>
        <end position="51"/>
    </location>
</feature>
<evidence type="ECO:0000259" key="6">
    <source>
        <dbReference type="PROSITE" id="PS51999"/>
    </source>
</evidence>
<dbReference type="AlphaFoldDB" id="A0A384J8H2"/>
<evidence type="ECO:0000313" key="8">
    <source>
        <dbReference type="Proteomes" id="UP000001798"/>
    </source>
</evidence>
<dbReference type="GO" id="GO:0008270">
    <property type="term" value="F:zinc ion binding"/>
    <property type="evidence" value="ECO:0007669"/>
    <property type="project" value="UniProtKB-KW"/>
</dbReference>
<name>A0A384J8H2_BOTFB</name>
<accession>A0A384J8H2</accession>
<sequence length="385" mass="42526">MYSVFNTPQKRNGAGSSKASPSKATPSNPPRFKSTPSRAPSRPSPSKASPTKVALNGLFSDGNWQCNCNPRLPAVRFQVKKDGANKGRWFYTCQEPKESSCGFFLWDDKAKVREMGAVLNNTRTEPHTPESRSPVTPSKDKRTLEGHAIASNKWLEDIAKKEDDEFGVWPLTREDEEKVVKTVERTDPGSFPETPRKGAMDAKTVTPGSKRKRGEGESNGANMYPTPTTKGTRDEDIFGTPSTSRKRINGGMWDGNERSVLFSPAETPSPMRFKDATMGPPPKFMASPSKSGTGDSPQNYDMTEDIVNLLKDQNIDDGVSAQLRQMLARHALKISGIVKGRDITRVALKTKDAKIAELQQKIAHLEHQHNMDESVIKRLRAQNAG</sequence>
<dbReference type="KEGG" id="bfu:BCIN_02g01750"/>
<evidence type="ECO:0000256" key="5">
    <source>
        <dbReference type="SAM" id="MobiDB-lite"/>
    </source>
</evidence>
<feature type="compositionally biased region" description="Low complexity" evidence="5">
    <location>
        <begin position="12"/>
        <end position="26"/>
    </location>
</feature>
<evidence type="ECO:0000256" key="1">
    <source>
        <dbReference type="ARBA" id="ARBA00022723"/>
    </source>
</evidence>
<dbReference type="PROSITE" id="PS51999">
    <property type="entry name" value="ZF_GRF"/>
    <property type="match status" value="1"/>
</dbReference>
<feature type="domain" description="GRF-type" evidence="6">
    <location>
        <begin position="66"/>
        <end position="110"/>
    </location>
</feature>
<proteinExistence type="predicted"/>
<protein>
    <recommendedName>
        <fullName evidence="6">GRF-type domain-containing protein</fullName>
    </recommendedName>
</protein>
<dbReference type="PANTHER" id="PTHR33680">
    <property type="entry name" value="OS07G0190500 PROTEIN"/>
    <property type="match status" value="1"/>
</dbReference>
<dbReference type="Pfam" id="PF06839">
    <property type="entry name" value="Zn_ribbon_GRF"/>
    <property type="match status" value="1"/>
</dbReference>
<evidence type="ECO:0000313" key="7">
    <source>
        <dbReference type="EMBL" id="ATZ46823.1"/>
    </source>
</evidence>
<reference evidence="7 8" key="1">
    <citation type="journal article" date="2011" name="PLoS Genet.">
        <title>Genomic analysis of the necrotrophic fungal pathogens Sclerotinia sclerotiorum and Botrytis cinerea.</title>
        <authorList>
            <person name="Amselem J."/>
            <person name="Cuomo C.A."/>
            <person name="van Kan J.A."/>
            <person name="Viaud M."/>
            <person name="Benito E.P."/>
            <person name="Couloux A."/>
            <person name="Coutinho P.M."/>
            <person name="de Vries R.P."/>
            <person name="Dyer P.S."/>
            <person name="Fillinger S."/>
            <person name="Fournier E."/>
            <person name="Gout L."/>
            <person name="Hahn M."/>
            <person name="Kohn L."/>
            <person name="Lapalu N."/>
            <person name="Plummer K.M."/>
            <person name="Pradier J.M."/>
            <person name="Quevillon E."/>
            <person name="Sharon A."/>
            <person name="Simon A."/>
            <person name="ten Have A."/>
            <person name="Tudzynski B."/>
            <person name="Tudzynski P."/>
            <person name="Wincker P."/>
            <person name="Andrew M."/>
            <person name="Anthouard V."/>
            <person name="Beever R.E."/>
            <person name="Beffa R."/>
            <person name="Benoit I."/>
            <person name="Bouzid O."/>
            <person name="Brault B."/>
            <person name="Chen Z."/>
            <person name="Choquer M."/>
            <person name="Collemare J."/>
            <person name="Cotton P."/>
            <person name="Danchin E.G."/>
            <person name="Da Silva C."/>
            <person name="Gautier A."/>
            <person name="Giraud C."/>
            <person name="Giraud T."/>
            <person name="Gonzalez C."/>
            <person name="Grossetete S."/>
            <person name="Guldener U."/>
            <person name="Henrissat B."/>
            <person name="Howlett B.J."/>
            <person name="Kodira C."/>
            <person name="Kretschmer M."/>
            <person name="Lappartient A."/>
            <person name="Leroch M."/>
            <person name="Levis C."/>
            <person name="Mauceli E."/>
            <person name="Neuveglise C."/>
            <person name="Oeser B."/>
            <person name="Pearson M."/>
            <person name="Poulain J."/>
            <person name="Poussereau N."/>
            <person name="Quesneville H."/>
            <person name="Rascle C."/>
            <person name="Schumacher J."/>
            <person name="Segurens B."/>
            <person name="Sexton A."/>
            <person name="Silva E."/>
            <person name="Sirven C."/>
            <person name="Soanes D.M."/>
            <person name="Talbot N.J."/>
            <person name="Templeton M."/>
            <person name="Yandava C."/>
            <person name="Yarden O."/>
            <person name="Zeng Q."/>
            <person name="Rollins J.A."/>
            <person name="Lebrun M.H."/>
            <person name="Dickman M."/>
        </authorList>
    </citation>
    <scope>NUCLEOTIDE SEQUENCE [LARGE SCALE GENOMIC DNA]</scope>
    <source>
        <strain evidence="7 8">B05.10</strain>
    </source>
</reference>
<keyword evidence="8" id="KW-1185">Reference proteome</keyword>
<evidence type="ECO:0000256" key="2">
    <source>
        <dbReference type="ARBA" id="ARBA00022771"/>
    </source>
</evidence>